<name>A0AAV1XRQ7_LUPLU</name>
<dbReference type="InterPro" id="IPR036047">
    <property type="entry name" value="F-box-like_dom_sf"/>
</dbReference>
<dbReference type="CDD" id="cd22157">
    <property type="entry name" value="F-box_AtFBW1-like"/>
    <property type="match status" value="1"/>
</dbReference>
<dbReference type="SUPFAM" id="SSF81383">
    <property type="entry name" value="F-box domain"/>
    <property type="match status" value="1"/>
</dbReference>
<keyword evidence="3" id="KW-1185">Reference proteome</keyword>
<dbReference type="Proteomes" id="UP001497480">
    <property type="component" value="Unassembled WGS sequence"/>
</dbReference>
<organism evidence="2 3">
    <name type="scientific">Lupinus luteus</name>
    <name type="common">European yellow lupine</name>
    <dbReference type="NCBI Taxonomy" id="3873"/>
    <lineage>
        <taxon>Eukaryota</taxon>
        <taxon>Viridiplantae</taxon>
        <taxon>Streptophyta</taxon>
        <taxon>Embryophyta</taxon>
        <taxon>Tracheophyta</taxon>
        <taxon>Spermatophyta</taxon>
        <taxon>Magnoliopsida</taxon>
        <taxon>eudicotyledons</taxon>
        <taxon>Gunneridae</taxon>
        <taxon>Pentapetalae</taxon>
        <taxon>rosids</taxon>
        <taxon>fabids</taxon>
        <taxon>Fabales</taxon>
        <taxon>Fabaceae</taxon>
        <taxon>Papilionoideae</taxon>
        <taxon>50 kb inversion clade</taxon>
        <taxon>genistoids sensu lato</taxon>
        <taxon>core genistoids</taxon>
        <taxon>Genisteae</taxon>
        <taxon>Lupinus</taxon>
    </lineage>
</organism>
<gene>
    <name evidence="2" type="ORF">LLUT_LOCUS25381</name>
</gene>
<dbReference type="NCBIfam" id="TIGR01640">
    <property type="entry name" value="F_box_assoc_1"/>
    <property type="match status" value="1"/>
</dbReference>
<evidence type="ECO:0000313" key="2">
    <source>
        <dbReference type="EMBL" id="CAL0324321.1"/>
    </source>
</evidence>
<dbReference type="AlphaFoldDB" id="A0AAV1XRQ7"/>
<sequence length="402" mass="46233">MEIPAIDQPGLSDDLIMEILSWLPVIYLLQFRCVCKSWKSLISLPSFVKLHLERSLKNVNLFLTLNDLNENAVSLMCCDKRSFLEYPSSVISDHGGGVPLKDKYWVIGSCNGLICLHGSTFEDGEFEVAEYDCGEYWFRFWNPTLGLRSKKSPLLCVDLDHFDAIECGFGYDKASDTYKVVAILSNTSAKEDSERTQVKVYTLGDHCWRDIQPFPAFPYNFEKQGRFLSGTINTLALQNFSPGYNLGKVSIDQLVIVSLDLGKETYQQFLLPDVVNEAPIHNPTLVVLMDCLCLSYDYKTTHFVLWQMKEYGIEKSWTQVVNISYEHLQIQRFPFPLPGPRFYSSMPLCVSENGDVLMLIDDQQYEMILYNMRDNKVQHADILKNRFQIFAEDYVESLVLPW</sequence>
<reference evidence="2 3" key="1">
    <citation type="submission" date="2024-03" db="EMBL/GenBank/DDBJ databases">
        <authorList>
            <person name="Martinez-Hernandez J."/>
        </authorList>
    </citation>
    <scope>NUCLEOTIDE SEQUENCE [LARGE SCALE GENOMIC DNA]</scope>
</reference>
<accession>A0AAV1XRQ7</accession>
<dbReference type="InterPro" id="IPR001810">
    <property type="entry name" value="F-box_dom"/>
</dbReference>
<comment type="caution">
    <text evidence="2">The sequence shown here is derived from an EMBL/GenBank/DDBJ whole genome shotgun (WGS) entry which is preliminary data.</text>
</comment>
<protein>
    <recommendedName>
        <fullName evidence="1">F-box domain-containing protein</fullName>
    </recommendedName>
</protein>
<evidence type="ECO:0000313" key="3">
    <source>
        <dbReference type="Proteomes" id="UP001497480"/>
    </source>
</evidence>
<dbReference type="InterPro" id="IPR017451">
    <property type="entry name" value="F-box-assoc_interact_dom"/>
</dbReference>
<dbReference type="InterPro" id="IPR006527">
    <property type="entry name" value="F-box-assoc_dom_typ1"/>
</dbReference>
<dbReference type="InterPro" id="IPR050796">
    <property type="entry name" value="SCF_F-box_component"/>
</dbReference>
<dbReference type="EMBL" id="CAXHTB010000018">
    <property type="protein sequence ID" value="CAL0324321.1"/>
    <property type="molecule type" value="Genomic_DNA"/>
</dbReference>
<proteinExistence type="predicted"/>
<evidence type="ECO:0000259" key="1">
    <source>
        <dbReference type="SMART" id="SM00256"/>
    </source>
</evidence>
<dbReference type="Gene3D" id="1.20.1280.50">
    <property type="match status" value="1"/>
</dbReference>
<dbReference type="PANTHER" id="PTHR31672:SF13">
    <property type="entry name" value="F-BOX PROTEIN CPR30-LIKE"/>
    <property type="match status" value="1"/>
</dbReference>
<dbReference type="Pfam" id="PF07734">
    <property type="entry name" value="FBA_1"/>
    <property type="match status" value="1"/>
</dbReference>
<dbReference type="Pfam" id="PF00646">
    <property type="entry name" value="F-box"/>
    <property type="match status" value="1"/>
</dbReference>
<dbReference type="SMART" id="SM00256">
    <property type="entry name" value="FBOX"/>
    <property type="match status" value="1"/>
</dbReference>
<feature type="domain" description="F-box" evidence="1">
    <location>
        <begin position="11"/>
        <end position="51"/>
    </location>
</feature>
<dbReference type="PANTHER" id="PTHR31672">
    <property type="entry name" value="BNACNNG10540D PROTEIN"/>
    <property type="match status" value="1"/>
</dbReference>